<dbReference type="PANTHER" id="PTHR26392">
    <property type="entry name" value="MITOGEN-ACTIVATED PROTEIN KINASE KINASE KINASE 7-RELATED"/>
    <property type="match status" value="1"/>
</dbReference>
<proteinExistence type="predicted"/>
<dbReference type="GO" id="GO:0005524">
    <property type="term" value="F:ATP binding"/>
    <property type="evidence" value="ECO:0007669"/>
    <property type="project" value="InterPro"/>
</dbReference>
<reference evidence="2" key="1">
    <citation type="submission" date="2022-01" db="EMBL/GenBank/DDBJ databases">
        <authorList>
            <person name="Braso-Vives M."/>
        </authorList>
    </citation>
    <scope>NUCLEOTIDE SEQUENCE</scope>
</reference>
<gene>
    <name evidence="2" type="primary">MAP3K12</name>
    <name evidence="2" type="ORF">BLAG_LOCUS14437</name>
</gene>
<evidence type="ECO:0000259" key="1">
    <source>
        <dbReference type="PROSITE" id="PS50011"/>
    </source>
</evidence>
<dbReference type="SUPFAM" id="SSF56112">
    <property type="entry name" value="Protein kinase-like (PK-like)"/>
    <property type="match status" value="1"/>
</dbReference>
<dbReference type="SUPFAM" id="SSF52540">
    <property type="entry name" value="P-loop containing nucleoside triphosphate hydrolases"/>
    <property type="match status" value="1"/>
</dbReference>
<dbReference type="OrthoDB" id="5985366at2759"/>
<dbReference type="PANTHER" id="PTHR26392:SF92">
    <property type="entry name" value="PROTEIN KINASE DOMAIN-CONTAINING PROTEIN"/>
    <property type="match status" value="1"/>
</dbReference>
<dbReference type="InterPro" id="IPR008271">
    <property type="entry name" value="Ser/Thr_kinase_AS"/>
</dbReference>
<accession>A0A8K0EL82</accession>
<dbReference type="Gene3D" id="1.10.510.10">
    <property type="entry name" value="Transferase(Phosphotransferase) domain 1"/>
    <property type="match status" value="1"/>
</dbReference>
<dbReference type="SMART" id="SM00220">
    <property type="entry name" value="S_TKc"/>
    <property type="match status" value="1"/>
</dbReference>
<dbReference type="GO" id="GO:0004672">
    <property type="term" value="F:protein kinase activity"/>
    <property type="evidence" value="ECO:0007669"/>
    <property type="project" value="InterPro"/>
</dbReference>
<dbReference type="Pfam" id="PF00069">
    <property type="entry name" value="Pkinase"/>
    <property type="match status" value="1"/>
</dbReference>
<sequence length="1023" mass="117650">MATGQDFTLTEEDVDNIEDDDLEKVIDLLEEYEINYDGLDTVPELKELLKQKCREEEAAKSGLQEQETATSVMKMLIEDDKRKRGELIETCEELSRFLTNLDEQTKEEAEANIPGYESQLRQQIENLSKGDCPILVAGETSAGKSSLLNLLLGEEVLPYSHLSSTSVICELKNGHDKRVKVHMWQPGDDGRSVVEFKLTADVPYHDQLAQYVHQKGDRDLPSEVKMIEIFWPIPILQGDIFIVDSPGVGENERMTQQVMEYIPQAFAFIYVINSANAGGVQEDRLQKLLRTLIEKKSTKELRAFHPKSSIFIFNKWDQVPKKEESEVKEKMVEKLRNCWNGLDPESQVFYLSTIQAARMMKAGAGPTEDFRQLLDGFHRLVPEGLKSRLLAHYNWLEYLLKRILFFVRARLDLARATTQQKEERSRTISRRLQKFEQHSQQILGSLEEEVKRRTNVIVDKLHTYMTSPSVRETLCHWKVEETPDVHDLESLEHETQKLIQKRLEETVNAWEREHKLVKMAQEKITELFKKEFHILDDEFMEIEKTFLLSGELSNMEDINVGLIGTEMSVENNQGQFSAKEMAIIGLTAPVWIPLAIVAGVIALPILGSMAAQSKIKEWTELSKYRANRVAHMEECTKLYLNHVNTGYIHDIVVGQLSNLHNYLDQLKDAIPKLINADKKLIENLRTETREGSQLIKMYRPINSRGELLLGQLELFRAVNMKTYDVQVRELQDWDRTRPIASGSFADVYSARLHGRSVALKVTRCPLTDDNTLEVLQEEEIMRKLKHKNIVEFLGSALQMTGDSVRFIMVLELCSWTLREVFFRHPKNCPGKQTRYSAEQGTALNYASKMAAQLADGLRYIHECGYVHRDLKLENVLVTSDDVVKLCDVGLTKAVEKVTGTLCGTILYAAPEVLRQEKYTTKVDMFGFGHLLWEMWYGEQVFKYDAAELTNEQFIMSVVLNHMRPKFPENREPVYYWKDLMVQCWEADPSKRPTAEKCYTSLMSNKDASPQVHFKIDGSTKIKS</sequence>
<dbReference type="AlphaFoldDB" id="A0A8K0EL82"/>
<dbReference type="PROSITE" id="PS00108">
    <property type="entry name" value="PROTEIN_KINASE_ST"/>
    <property type="match status" value="1"/>
</dbReference>
<name>A0A8K0EL82_BRALA</name>
<dbReference type="EMBL" id="OV696687">
    <property type="protein sequence ID" value="CAH1255340.1"/>
    <property type="molecule type" value="Genomic_DNA"/>
</dbReference>
<protein>
    <submittedName>
        <fullName evidence="2">MAP3K12 protein</fullName>
    </submittedName>
</protein>
<organism evidence="2 3">
    <name type="scientific">Branchiostoma lanceolatum</name>
    <name type="common">Common lancelet</name>
    <name type="synonym">Amphioxus lanceolatum</name>
    <dbReference type="NCBI Taxonomy" id="7740"/>
    <lineage>
        <taxon>Eukaryota</taxon>
        <taxon>Metazoa</taxon>
        <taxon>Chordata</taxon>
        <taxon>Cephalochordata</taxon>
        <taxon>Leptocardii</taxon>
        <taxon>Amphioxiformes</taxon>
        <taxon>Branchiostomatidae</taxon>
        <taxon>Branchiostoma</taxon>
    </lineage>
</organism>
<feature type="domain" description="Protein kinase" evidence="1">
    <location>
        <begin position="733"/>
        <end position="1015"/>
    </location>
</feature>
<dbReference type="InterPro" id="IPR045063">
    <property type="entry name" value="Dynamin_N"/>
</dbReference>
<dbReference type="Gene3D" id="3.40.50.300">
    <property type="entry name" value="P-loop containing nucleotide triphosphate hydrolases"/>
    <property type="match status" value="1"/>
</dbReference>
<dbReference type="Proteomes" id="UP000838412">
    <property type="component" value="Chromosome 2"/>
</dbReference>
<dbReference type="InterPro" id="IPR027417">
    <property type="entry name" value="P-loop_NTPase"/>
</dbReference>
<dbReference type="InterPro" id="IPR011009">
    <property type="entry name" value="Kinase-like_dom_sf"/>
</dbReference>
<dbReference type="Pfam" id="PF00350">
    <property type="entry name" value="Dynamin_N"/>
    <property type="match status" value="1"/>
</dbReference>
<keyword evidence="3" id="KW-1185">Reference proteome</keyword>
<dbReference type="PROSITE" id="PS50011">
    <property type="entry name" value="PROTEIN_KINASE_DOM"/>
    <property type="match status" value="1"/>
</dbReference>
<dbReference type="InterPro" id="IPR000719">
    <property type="entry name" value="Prot_kinase_dom"/>
</dbReference>
<dbReference type="Gene3D" id="3.30.200.20">
    <property type="entry name" value="Phosphorylase Kinase, domain 1"/>
    <property type="match status" value="1"/>
</dbReference>
<evidence type="ECO:0000313" key="2">
    <source>
        <dbReference type="EMBL" id="CAH1255340.1"/>
    </source>
</evidence>
<evidence type="ECO:0000313" key="3">
    <source>
        <dbReference type="Proteomes" id="UP000838412"/>
    </source>
</evidence>